<comment type="similarity">
    <text evidence="1">Belongs to the methyltransferase superfamily.</text>
</comment>
<dbReference type="RefSeq" id="WP_090042356.1">
    <property type="nucleotide sequence ID" value="NZ_FOKI01000027.1"/>
</dbReference>
<dbReference type="GO" id="GO:0032259">
    <property type="term" value="P:methylation"/>
    <property type="evidence" value="ECO:0007669"/>
    <property type="project" value="UniProtKB-KW"/>
</dbReference>
<dbReference type="Proteomes" id="UP000198619">
    <property type="component" value="Unassembled WGS sequence"/>
</dbReference>
<dbReference type="Pfam" id="PF08241">
    <property type="entry name" value="Methyltransf_11"/>
    <property type="match status" value="1"/>
</dbReference>
<dbReference type="InterPro" id="IPR013216">
    <property type="entry name" value="Methyltransf_11"/>
</dbReference>
<evidence type="ECO:0000259" key="4">
    <source>
        <dbReference type="Pfam" id="PF08241"/>
    </source>
</evidence>
<dbReference type="Gene3D" id="3.40.50.150">
    <property type="entry name" value="Vaccinia Virus protein VP39"/>
    <property type="match status" value="1"/>
</dbReference>
<dbReference type="SUPFAM" id="SSF53335">
    <property type="entry name" value="S-adenosyl-L-methionine-dependent methyltransferases"/>
    <property type="match status" value="1"/>
</dbReference>
<evidence type="ECO:0000256" key="3">
    <source>
        <dbReference type="ARBA" id="ARBA00022679"/>
    </source>
</evidence>
<keyword evidence="6" id="KW-1185">Reference proteome</keyword>
<dbReference type="InterPro" id="IPR051052">
    <property type="entry name" value="Diverse_substrate_MTase"/>
</dbReference>
<proteinExistence type="inferred from homology"/>
<protein>
    <submittedName>
        <fullName evidence="5">Methyltransferase domain-containing protein</fullName>
    </submittedName>
</protein>
<reference evidence="5 6" key="1">
    <citation type="submission" date="2016-10" db="EMBL/GenBank/DDBJ databases">
        <authorList>
            <person name="de Groot N.N."/>
        </authorList>
    </citation>
    <scope>NUCLEOTIDE SEQUENCE [LARGE SCALE GENOMIC DNA]</scope>
    <source>
        <strain evidence="5 6">DSM 12271</strain>
    </source>
</reference>
<dbReference type="PANTHER" id="PTHR44942:SF4">
    <property type="entry name" value="METHYLTRANSFERASE TYPE 11 DOMAIN-CONTAINING PROTEIN"/>
    <property type="match status" value="1"/>
</dbReference>
<accession>A0A1I0ZWW4</accession>
<dbReference type="GO" id="GO:0008757">
    <property type="term" value="F:S-adenosylmethionine-dependent methyltransferase activity"/>
    <property type="evidence" value="ECO:0007669"/>
    <property type="project" value="InterPro"/>
</dbReference>
<evidence type="ECO:0000256" key="2">
    <source>
        <dbReference type="ARBA" id="ARBA00022603"/>
    </source>
</evidence>
<dbReference type="EMBL" id="FOKI01000027">
    <property type="protein sequence ID" value="SFB30254.1"/>
    <property type="molecule type" value="Genomic_DNA"/>
</dbReference>
<dbReference type="InterPro" id="IPR029063">
    <property type="entry name" value="SAM-dependent_MTases_sf"/>
</dbReference>
<dbReference type="AlphaFoldDB" id="A0A1I0ZWW4"/>
<dbReference type="OrthoDB" id="9797252at2"/>
<dbReference type="PANTHER" id="PTHR44942">
    <property type="entry name" value="METHYLTRANSF_11 DOMAIN-CONTAINING PROTEIN"/>
    <property type="match status" value="1"/>
</dbReference>
<keyword evidence="3 5" id="KW-0808">Transferase</keyword>
<sequence length="252" mass="29017">MDLKKLNPKSRFSNCGETYDKYRPSYPKEIIDFLNEAIGLNEVSIIADIGSGTGISTKIFLENGNTVYAIEPNKDMREVAEKSFEAYSNFYSIDGESETTNLQSESIDIIVAAQSFHWFDPVPTKNEFLRILKPNGSVVLLYNIRKNSNEFMDKYLELIGKYGEQYSNQSRDETPNNFFESKTVHEKILHNPQIVDFDGLKGNLVSYSYIPKESDSRFIPMIEELKTLFDKYNKNGEVILEYDTCISYCKMK</sequence>
<gene>
    <name evidence="5" type="ORF">SAMN04488528_10272</name>
</gene>
<dbReference type="STRING" id="84698.SAMN04488528_10272"/>
<dbReference type="CDD" id="cd02440">
    <property type="entry name" value="AdoMet_MTases"/>
    <property type="match status" value="1"/>
</dbReference>
<evidence type="ECO:0000313" key="6">
    <source>
        <dbReference type="Proteomes" id="UP000198619"/>
    </source>
</evidence>
<evidence type="ECO:0000313" key="5">
    <source>
        <dbReference type="EMBL" id="SFB30254.1"/>
    </source>
</evidence>
<keyword evidence="2 5" id="KW-0489">Methyltransferase</keyword>
<feature type="domain" description="Methyltransferase type 11" evidence="4">
    <location>
        <begin position="48"/>
        <end position="139"/>
    </location>
</feature>
<organism evidence="5 6">
    <name type="scientific">Clostridium frigidicarnis</name>
    <dbReference type="NCBI Taxonomy" id="84698"/>
    <lineage>
        <taxon>Bacteria</taxon>
        <taxon>Bacillati</taxon>
        <taxon>Bacillota</taxon>
        <taxon>Clostridia</taxon>
        <taxon>Eubacteriales</taxon>
        <taxon>Clostridiaceae</taxon>
        <taxon>Clostridium</taxon>
    </lineage>
</organism>
<name>A0A1I0ZWW4_9CLOT</name>
<evidence type="ECO:0000256" key="1">
    <source>
        <dbReference type="ARBA" id="ARBA00008361"/>
    </source>
</evidence>